<sequence length="516" mass="54502">MRHILPAAALSAVSAVLAGQAPAQITPEDAWTLYAEQVRATGLEIRATESRVGQTLVLSNILFAVPLPDAIGSLEILAGPVQLTGQEDGSVSIHYPENTRIRIVGRSAENPQLQLDAAITVAMADHTSVATGTPVEILLRSSSSSLQFRLAELRLRGDPEIEGLSSEQIRLSYSISSPESARFYRRDDGLVHLEAQSTAGEIAYEFVIDLPEAGVRSQNYGTTAATETSFALSLPRGGIDYADLSSSLRAGMTLEAATRTSGTTTMAISSIGDQASSLQDSRSASGNATLRLGSGGFAVLAETTGIALSYSMPDLLPFAVNGTVGGLQFSASFPVLASGDTQRASYAVALSDLAVEDRLFRLLDPTGLVPQDPLSFEVDVESRVRLLADVLDFATIGQMIRMFINPVEVSEVTLNQGNLSGFGAAVESSGHFTLDFEDLESFDGMPRPEGTATARLSGVNQLLDRLVTVGLLGDGQAGAARMGLGMMTRVVGDDMLESNVEITPEAQVFVNGARMR</sequence>
<dbReference type="EMBL" id="FWFZ01000007">
    <property type="protein sequence ID" value="SLN42644.1"/>
    <property type="molecule type" value="Genomic_DNA"/>
</dbReference>
<dbReference type="RefSeq" id="WP_085878586.1">
    <property type="nucleotide sequence ID" value="NZ_FWFZ01000007.1"/>
</dbReference>
<protein>
    <recommendedName>
        <fullName evidence="4">DUF2125 domain-containing protein</fullName>
    </recommendedName>
</protein>
<evidence type="ECO:0008006" key="4">
    <source>
        <dbReference type="Google" id="ProtNLM"/>
    </source>
</evidence>
<evidence type="ECO:0000313" key="2">
    <source>
        <dbReference type="EMBL" id="SLN42644.1"/>
    </source>
</evidence>
<organism evidence="2 3">
    <name type="scientific">Roseisalinus antarcticus</name>
    <dbReference type="NCBI Taxonomy" id="254357"/>
    <lineage>
        <taxon>Bacteria</taxon>
        <taxon>Pseudomonadati</taxon>
        <taxon>Pseudomonadota</taxon>
        <taxon>Alphaproteobacteria</taxon>
        <taxon>Rhodobacterales</taxon>
        <taxon>Roseobacteraceae</taxon>
        <taxon>Roseisalinus</taxon>
    </lineage>
</organism>
<dbReference type="Proteomes" id="UP000193900">
    <property type="component" value="Unassembled WGS sequence"/>
</dbReference>
<gene>
    <name evidence="2" type="ORF">ROA7023_01713</name>
</gene>
<dbReference type="AlphaFoldDB" id="A0A1Y5SPV8"/>
<feature type="chain" id="PRO_5012305992" description="DUF2125 domain-containing protein" evidence="1">
    <location>
        <begin position="24"/>
        <end position="516"/>
    </location>
</feature>
<feature type="signal peptide" evidence="1">
    <location>
        <begin position="1"/>
        <end position="23"/>
    </location>
</feature>
<evidence type="ECO:0000256" key="1">
    <source>
        <dbReference type="SAM" id="SignalP"/>
    </source>
</evidence>
<dbReference type="OrthoDB" id="7791409at2"/>
<name>A0A1Y5SPV8_9RHOB</name>
<evidence type="ECO:0000313" key="3">
    <source>
        <dbReference type="Proteomes" id="UP000193900"/>
    </source>
</evidence>
<keyword evidence="3" id="KW-1185">Reference proteome</keyword>
<accession>A0A1Y5SPV8</accession>
<proteinExistence type="predicted"/>
<keyword evidence="1" id="KW-0732">Signal</keyword>
<reference evidence="2 3" key="1">
    <citation type="submission" date="2017-03" db="EMBL/GenBank/DDBJ databases">
        <authorList>
            <person name="Afonso C.L."/>
            <person name="Miller P.J."/>
            <person name="Scott M.A."/>
            <person name="Spackman E."/>
            <person name="Goraichik I."/>
            <person name="Dimitrov K.M."/>
            <person name="Suarez D.L."/>
            <person name="Swayne D.E."/>
        </authorList>
    </citation>
    <scope>NUCLEOTIDE SEQUENCE [LARGE SCALE GENOMIC DNA]</scope>
    <source>
        <strain evidence="2 3">CECT 7023</strain>
    </source>
</reference>